<sequence>MSTIKLFGKEIKVEEEEESIMLFGNRILLHAALNENENKKQKQKQNDNRIVNGINLLPPKCMRMAIRLGGGSRPVYIARKQVENSDFSLQQSRLLITASTHCWKLLDDLIASEDNDIGVQVRVMDPRCKFHDMKLNRWNSVGRFVFNRGWNSLLKENKLEKGDTLDLWHFETPLNQPCFAINIIKNQ</sequence>
<dbReference type="OMA" id="PCFAVNI"/>
<proteinExistence type="predicted"/>
<dbReference type="GO" id="GO:0003677">
    <property type="term" value="F:DNA binding"/>
    <property type="evidence" value="ECO:0007669"/>
    <property type="project" value="UniProtKB-KW"/>
</dbReference>
<keyword evidence="3" id="KW-0238">DNA-binding</keyword>
<comment type="caution">
    <text evidence="6">The sequence shown here is derived from an EMBL/GenBank/DDBJ whole genome shotgun (WGS) entry which is preliminary data.</text>
</comment>
<dbReference type="PANTHER" id="PTHR31541">
    <property type="entry name" value="B3 DOMAIN PLANT PROTEIN-RELATED"/>
    <property type="match status" value="1"/>
</dbReference>
<protein>
    <recommendedName>
        <fullName evidence="8">TF-B3 domain-containing protein</fullName>
    </recommendedName>
</protein>
<dbReference type="AlphaFoldDB" id="A0A2G2YY79"/>
<evidence type="ECO:0000256" key="3">
    <source>
        <dbReference type="ARBA" id="ARBA00023125"/>
    </source>
</evidence>
<comment type="subcellular location">
    <subcellularLocation>
        <location evidence="1">Nucleus</location>
    </subcellularLocation>
</comment>
<name>A0A2G2YY79_CAPAN</name>
<gene>
    <name evidence="6" type="ORF">T459_21989</name>
</gene>
<evidence type="ECO:0008006" key="8">
    <source>
        <dbReference type="Google" id="ProtNLM"/>
    </source>
</evidence>
<dbReference type="PANTHER" id="PTHR31541:SF27">
    <property type="entry name" value="TF-B3 DOMAIN-CONTAINING PROTEIN"/>
    <property type="match status" value="1"/>
</dbReference>
<evidence type="ECO:0000256" key="1">
    <source>
        <dbReference type="ARBA" id="ARBA00004123"/>
    </source>
</evidence>
<dbReference type="Gene3D" id="2.40.330.10">
    <property type="entry name" value="DNA-binding pseudobarrel domain"/>
    <property type="match status" value="1"/>
</dbReference>
<organism evidence="6 7">
    <name type="scientific">Capsicum annuum</name>
    <name type="common">Capsicum pepper</name>
    <dbReference type="NCBI Taxonomy" id="4072"/>
    <lineage>
        <taxon>Eukaryota</taxon>
        <taxon>Viridiplantae</taxon>
        <taxon>Streptophyta</taxon>
        <taxon>Embryophyta</taxon>
        <taxon>Tracheophyta</taxon>
        <taxon>Spermatophyta</taxon>
        <taxon>Magnoliopsida</taxon>
        <taxon>eudicotyledons</taxon>
        <taxon>Gunneridae</taxon>
        <taxon>Pentapetalae</taxon>
        <taxon>asterids</taxon>
        <taxon>lamiids</taxon>
        <taxon>Solanales</taxon>
        <taxon>Solanaceae</taxon>
        <taxon>Solanoideae</taxon>
        <taxon>Capsiceae</taxon>
        <taxon>Capsicum</taxon>
    </lineage>
</organism>
<reference evidence="6 7" key="2">
    <citation type="journal article" date="2017" name="Genome Biol.">
        <title>New reference genome sequences of hot pepper reveal the massive evolution of plant disease-resistance genes by retroduplication.</title>
        <authorList>
            <person name="Kim S."/>
            <person name="Park J."/>
            <person name="Yeom S.I."/>
            <person name="Kim Y.M."/>
            <person name="Seo E."/>
            <person name="Kim K.T."/>
            <person name="Kim M.S."/>
            <person name="Lee J.M."/>
            <person name="Cheong K."/>
            <person name="Shin H.S."/>
            <person name="Kim S.B."/>
            <person name="Han K."/>
            <person name="Lee J."/>
            <person name="Park M."/>
            <person name="Lee H.A."/>
            <person name="Lee H.Y."/>
            <person name="Lee Y."/>
            <person name="Oh S."/>
            <person name="Lee J.H."/>
            <person name="Choi E."/>
            <person name="Choi E."/>
            <person name="Lee S.E."/>
            <person name="Jeon J."/>
            <person name="Kim H."/>
            <person name="Choi G."/>
            <person name="Song H."/>
            <person name="Lee J."/>
            <person name="Lee S.C."/>
            <person name="Kwon J.K."/>
            <person name="Lee H.Y."/>
            <person name="Koo N."/>
            <person name="Hong Y."/>
            <person name="Kim R.W."/>
            <person name="Kang W.H."/>
            <person name="Huh J.H."/>
            <person name="Kang B.C."/>
            <person name="Yang T.J."/>
            <person name="Lee Y.H."/>
            <person name="Bennetzen J.L."/>
            <person name="Choi D."/>
        </authorList>
    </citation>
    <scope>NUCLEOTIDE SEQUENCE [LARGE SCALE GENOMIC DNA]</scope>
    <source>
        <strain evidence="7">cv. CM334</strain>
    </source>
</reference>
<dbReference type="GO" id="GO:0005634">
    <property type="term" value="C:nucleus"/>
    <property type="evidence" value="ECO:0007669"/>
    <property type="project" value="UniProtKB-SubCell"/>
</dbReference>
<dbReference type="InterPro" id="IPR005508">
    <property type="entry name" value="At2g31720-like"/>
</dbReference>
<keyword evidence="7" id="KW-1185">Reference proteome</keyword>
<evidence type="ECO:0000256" key="2">
    <source>
        <dbReference type="ARBA" id="ARBA00023015"/>
    </source>
</evidence>
<accession>A0A2G2YY79</accession>
<dbReference type="OrthoDB" id="1090008at2759"/>
<dbReference type="Proteomes" id="UP000222542">
    <property type="component" value="Unassembled WGS sequence"/>
</dbReference>
<dbReference type="EMBL" id="AYRZ02000008">
    <property type="protein sequence ID" value="PHT74712.1"/>
    <property type="molecule type" value="Genomic_DNA"/>
</dbReference>
<dbReference type="InterPro" id="IPR015300">
    <property type="entry name" value="DNA-bd_pseudobarrel_sf"/>
</dbReference>
<evidence type="ECO:0000256" key="4">
    <source>
        <dbReference type="ARBA" id="ARBA00023163"/>
    </source>
</evidence>
<dbReference type="Gramene" id="PHT74712">
    <property type="protein sequence ID" value="PHT74712"/>
    <property type="gene ID" value="T459_21989"/>
</dbReference>
<evidence type="ECO:0000313" key="7">
    <source>
        <dbReference type="Proteomes" id="UP000222542"/>
    </source>
</evidence>
<dbReference type="SMR" id="A0A2G2YY79"/>
<evidence type="ECO:0000313" key="6">
    <source>
        <dbReference type="EMBL" id="PHT74712.1"/>
    </source>
</evidence>
<keyword evidence="2" id="KW-0805">Transcription regulation</keyword>
<dbReference type="CDD" id="cd10017">
    <property type="entry name" value="B3_DNA"/>
    <property type="match status" value="1"/>
</dbReference>
<dbReference type="InterPro" id="IPR003340">
    <property type="entry name" value="B3_DNA-bd"/>
</dbReference>
<evidence type="ECO:0000256" key="5">
    <source>
        <dbReference type="ARBA" id="ARBA00023242"/>
    </source>
</evidence>
<reference evidence="6 7" key="1">
    <citation type="journal article" date="2014" name="Nat. Genet.">
        <title>Genome sequence of the hot pepper provides insights into the evolution of pungency in Capsicum species.</title>
        <authorList>
            <person name="Kim S."/>
            <person name="Park M."/>
            <person name="Yeom S.I."/>
            <person name="Kim Y.M."/>
            <person name="Lee J.M."/>
            <person name="Lee H.A."/>
            <person name="Seo E."/>
            <person name="Choi J."/>
            <person name="Cheong K."/>
            <person name="Kim K.T."/>
            <person name="Jung K."/>
            <person name="Lee G.W."/>
            <person name="Oh S.K."/>
            <person name="Bae C."/>
            <person name="Kim S.B."/>
            <person name="Lee H.Y."/>
            <person name="Kim S.Y."/>
            <person name="Kim M.S."/>
            <person name="Kang B.C."/>
            <person name="Jo Y.D."/>
            <person name="Yang H.B."/>
            <person name="Jeong H.J."/>
            <person name="Kang W.H."/>
            <person name="Kwon J.K."/>
            <person name="Shin C."/>
            <person name="Lim J.Y."/>
            <person name="Park J.H."/>
            <person name="Huh J.H."/>
            <person name="Kim J.S."/>
            <person name="Kim B.D."/>
            <person name="Cohen O."/>
            <person name="Paran I."/>
            <person name="Suh M.C."/>
            <person name="Lee S.B."/>
            <person name="Kim Y.K."/>
            <person name="Shin Y."/>
            <person name="Noh S.J."/>
            <person name="Park J."/>
            <person name="Seo Y.S."/>
            <person name="Kwon S.Y."/>
            <person name="Kim H.A."/>
            <person name="Park J.M."/>
            <person name="Kim H.J."/>
            <person name="Choi S.B."/>
            <person name="Bosland P.W."/>
            <person name="Reeves G."/>
            <person name="Jo S.H."/>
            <person name="Lee B.W."/>
            <person name="Cho H.T."/>
            <person name="Choi H.S."/>
            <person name="Lee M.S."/>
            <person name="Yu Y."/>
            <person name="Do Choi Y."/>
            <person name="Park B.S."/>
            <person name="van Deynze A."/>
            <person name="Ashrafi H."/>
            <person name="Hill T."/>
            <person name="Kim W.T."/>
            <person name="Pai H.S."/>
            <person name="Ahn H.K."/>
            <person name="Yeam I."/>
            <person name="Giovannoni J.J."/>
            <person name="Rose J.K."/>
            <person name="Sorensen I."/>
            <person name="Lee S.J."/>
            <person name="Kim R.W."/>
            <person name="Choi I.Y."/>
            <person name="Choi B.S."/>
            <person name="Lim J.S."/>
            <person name="Lee Y.H."/>
            <person name="Choi D."/>
        </authorList>
    </citation>
    <scope>NUCLEOTIDE SEQUENCE [LARGE SCALE GENOMIC DNA]</scope>
    <source>
        <strain evidence="7">cv. CM334</strain>
    </source>
</reference>
<dbReference type="SUPFAM" id="SSF101936">
    <property type="entry name" value="DNA-binding pseudobarrel domain"/>
    <property type="match status" value="1"/>
</dbReference>
<dbReference type="Pfam" id="PF03754">
    <property type="entry name" value="At2g31720-like"/>
    <property type="match status" value="1"/>
</dbReference>
<keyword evidence="4" id="KW-0804">Transcription</keyword>
<keyword evidence="5" id="KW-0539">Nucleus</keyword>